<sequence length="232" mass="26784">MHIYTLILISSHLISSLHLLYIYPKNASSPITYTTIYTLKLNLYNYKYIFYNCTKAIYNIYLICSISIVIMNINMSSCVALIIFTLLCLNASLHACNARHLPHHHHQQKEQENNNNNNGAIHALKHKNPLMMIQQQHHDQPPIIDQGGNDLTTKSLSSHTDQLFKRSSVEFTNNNNIKGENEKGKSIRSMLGYDEEDVNANNKENKRSNEEDIDMMDYAQPHRKPPIHNQRP</sequence>
<feature type="region of interest" description="Disordered" evidence="1">
    <location>
        <begin position="192"/>
        <end position="232"/>
    </location>
</feature>
<reference evidence="3 4" key="1">
    <citation type="journal article" date="2020" name="bioRxiv">
        <title>Sequence and annotation of 42 cannabis genomes reveals extensive copy number variation in cannabinoid synthesis and pathogen resistance genes.</title>
        <authorList>
            <person name="Mckernan K.J."/>
            <person name="Helbert Y."/>
            <person name="Kane L.T."/>
            <person name="Ebling H."/>
            <person name="Zhang L."/>
            <person name="Liu B."/>
            <person name="Eaton Z."/>
            <person name="Mclaughlin S."/>
            <person name="Kingan S."/>
            <person name="Baybayan P."/>
            <person name="Concepcion G."/>
            <person name="Jordan M."/>
            <person name="Riva A."/>
            <person name="Barbazuk W."/>
            <person name="Harkins T."/>
        </authorList>
    </citation>
    <scope>NUCLEOTIDE SEQUENCE [LARGE SCALE GENOMIC DNA]</scope>
    <source>
        <strain evidence="4">cv. Jamaican Lion 4</strain>
        <tissue evidence="3">Leaf</tissue>
    </source>
</reference>
<keyword evidence="2" id="KW-0472">Membrane</keyword>
<feature type="compositionally biased region" description="Basic residues" evidence="1">
    <location>
        <begin position="221"/>
        <end position="232"/>
    </location>
</feature>
<keyword evidence="2" id="KW-1133">Transmembrane helix</keyword>
<dbReference type="PANTHER" id="PTHR34961:SF7">
    <property type="entry name" value="TRANSMEMBRANE PROTEIN"/>
    <property type="match status" value="1"/>
</dbReference>
<comment type="caution">
    <text evidence="3">The sequence shown here is derived from an EMBL/GenBank/DDBJ whole genome shotgun (WGS) entry which is preliminary data.</text>
</comment>
<dbReference type="Proteomes" id="UP000525078">
    <property type="component" value="Unassembled WGS sequence"/>
</dbReference>
<dbReference type="PANTHER" id="PTHR34961">
    <property type="entry name" value="TRANSMEMBRANE PROTEIN"/>
    <property type="match status" value="1"/>
</dbReference>
<dbReference type="AlphaFoldDB" id="A0A7J6E3V0"/>
<accession>A0A7J6E3V0</accession>
<proteinExistence type="predicted"/>
<dbReference type="InterPro" id="IPR053313">
    <property type="entry name" value="RGF"/>
</dbReference>
<protein>
    <submittedName>
        <fullName evidence="3">Uncharacterized protein</fullName>
    </submittedName>
</protein>
<organism evidence="3 4">
    <name type="scientific">Cannabis sativa</name>
    <name type="common">Hemp</name>
    <name type="synonym">Marijuana</name>
    <dbReference type="NCBI Taxonomy" id="3483"/>
    <lineage>
        <taxon>Eukaryota</taxon>
        <taxon>Viridiplantae</taxon>
        <taxon>Streptophyta</taxon>
        <taxon>Embryophyta</taxon>
        <taxon>Tracheophyta</taxon>
        <taxon>Spermatophyta</taxon>
        <taxon>Magnoliopsida</taxon>
        <taxon>eudicotyledons</taxon>
        <taxon>Gunneridae</taxon>
        <taxon>Pentapetalae</taxon>
        <taxon>rosids</taxon>
        <taxon>fabids</taxon>
        <taxon>Rosales</taxon>
        <taxon>Cannabaceae</taxon>
        <taxon>Cannabis</taxon>
    </lineage>
</organism>
<dbReference type="EMBL" id="JAATIP010000300">
    <property type="protein sequence ID" value="KAF4353097.1"/>
    <property type="molecule type" value="Genomic_DNA"/>
</dbReference>
<feature type="transmembrane region" description="Helical" evidence="2">
    <location>
        <begin position="60"/>
        <end position="87"/>
    </location>
</feature>
<evidence type="ECO:0000256" key="1">
    <source>
        <dbReference type="SAM" id="MobiDB-lite"/>
    </source>
</evidence>
<gene>
    <name evidence="3" type="ORF">F8388_016942</name>
</gene>
<name>A0A7J6E3V0_CANSA</name>
<evidence type="ECO:0000256" key="2">
    <source>
        <dbReference type="SAM" id="Phobius"/>
    </source>
</evidence>
<keyword evidence="2" id="KW-0812">Transmembrane</keyword>
<evidence type="ECO:0000313" key="4">
    <source>
        <dbReference type="Proteomes" id="UP000525078"/>
    </source>
</evidence>
<evidence type="ECO:0000313" key="3">
    <source>
        <dbReference type="EMBL" id="KAF4353097.1"/>
    </source>
</evidence>